<keyword evidence="2 6" id="KW-0285">Flavoprotein</keyword>
<protein>
    <recommendedName>
        <fullName evidence="6">Sulfhydryl oxidase</fullName>
        <ecNumber evidence="6">1.8.3.2</ecNumber>
    </recommendedName>
</protein>
<dbReference type="Gene3D" id="1.20.120.310">
    <property type="entry name" value="ERV/ALR sulfhydryl oxidase domain"/>
    <property type="match status" value="1"/>
</dbReference>
<feature type="domain" description="ERV/ALR sulfhydryl oxidase" evidence="8">
    <location>
        <begin position="83"/>
        <end position="185"/>
    </location>
</feature>
<dbReference type="PANTHER" id="PTHR12645:SF0">
    <property type="entry name" value="FAD-LINKED SULFHYDRYL OXIDASE ALR"/>
    <property type="match status" value="1"/>
</dbReference>
<dbReference type="PROSITE" id="PS51324">
    <property type="entry name" value="ERV_ALR"/>
    <property type="match status" value="1"/>
</dbReference>
<evidence type="ECO:0000256" key="6">
    <source>
        <dbReference type="RuleBase" id="RU371123"/>
    </source>
</evidence>
<evidence type="ECO:0000256" key="5">
    <source>
        <dbReference type="ARBA" id="ARBA00023157"/>
    </source>
</evidence>
<evidence type="ECO:0000313" key="10">
    <source>
        <dbReference type="Proteomes" id="UP001590951"/>
    </source>
</evidence>
<comment type="cofactor">
    <cofactor evidence="1 6">
        <name>FAD</name>
        <dbReference type="ChEBI" id="CHEBI:57692"/>
    </cofactor>
</comment>
<dbReference type="InterPro" id="IPR017905">
    <property type="entry name" value="ERV/ALR_sulphydryl_oxidase"/>
</dbReference>
<dbReference type="Pfam" id="PF04777">
    <property type="entry name" value="Evr1_Alr"/>
    <property type="match status" value="1"/>
</dbReference>
<keyword evidence="10" id="KW-1185">Reference proteome</keyword>
<gene>
    <name evidence="9" type="ORF">ABVK25_007805</name>
</gene>
<dbReference type="InterPro" id="IPR036774">
    <property type="entry name" value="ERV/ALR_sulphydryl_oxid_sf"/>
</dbReference>
<feature type="compositionally biased region" description="Basic and acidic residues" evidence="7">
    <location>
        <begin position="1"/>
        <end position="10"/>
    </location>
</feature>
<accession>A0ABR4B1V1</accession>
<comment type="catalytic activity">
    <reaction evidence="6">
        <text>2 R'C(R)SH + O2 = R'C(R)S-S(R)CR' + H2O2</text>
        <dbReference type="Rhea" id="RHEA:17357"/>
        <dbReference type="ChEBI" id="CHEBI:15379"/>
        <dbReference type="ChEBI" id="CHEBI:16240"/>
        <dbReference type="ChEBI" id="CHEBI:16520"/>
        <dbReference type="ChEBI" id="CHEBI:17412"/>
        <dbReference type="EC" id="1.8.3.2"/>
    </reaction>
</comment>
<name>A0ABR4B1V1_9LECA</name>
<keyword evidence="4 6" id="KW-0560">Oxidoreductase</keyword>
<feature type="region of interest" description="Disordered" evidence="7">
    <location>
        <begin position="60"/>
        <end position="81"/>
    </location>
</feature>
<evidence type="ECO:0000256" key="7">
    <source>
        <dbReference type="SAM" id="MobiDB-lite"/>
    </source>
</evidence>
<dbReference type="EMBL" id="JBHFEH010000031">
    <property type="protein sequence ID" value="KAL2051890.1"/>
    <property type="molecule type" value="Genomic_DNA"/>
</dbReference>
<dbReference type="EC" id="1.8.3.2" evidence="6"/>
<feature type="region of interest" description="Disordered" evidence="7">
    <location>
        <begin position="1"/>
        <end position="42"/>
    </location>
</feature>
<evidence type="ECO:0000313" key="9">
    <source>
        <dbReference type="EMBL" id="KAL2051890.1"/>
    </source>
</evidence>
<organism evidence="9 10">
    <name type="scientific">Lepraria finkii</name>
    <dbReference type="NCBI Taxonomy" id="1340010"/>
    <lineage>
        <taxon>Eukaryota</taxon>
        <taxon>Fungi</taxon>
        <taxon>Dikarya</taxon>
        <taxon>Ascomycota</taxon>
        <taxon>Pezizomycotina</taxon>
        <taxon>Lecanoromycetes</taxon>
        <taxon>OSLEUM clade</taxon>
        <taxon>Lecanoromycetidae</taxon>
        <taxon>Lecanorales</taxon>
        <taxon>Lecanorineae</taxon>
        <taxon>Stereocaulaceae</taxon>
        <taxon>Lepraria</taxon>
    </lineage>
</organism>
<dbReference type="SUPFAM" id="SSF69000">
    <property type="entry name" value="FAD-dependent thiol oxidase"/>
    <property type="match status" value="1"/>
</dbReference>
<evidence type="ECO:0000256" key="2">
    <source>
        <dbReference type="ARBA" id="ARBA00022630"/>
    </source>
</evidence>
<proteinExistence type="predicted"/>
<evidence type="ECO:0000256" key="1">
    <source>
        <dbReference type="ARBA" id="ARBA00001974"/>
    </source>
</evidence>
<feature type="compositionally biased region" description="Polar residues" evidence="7">
    <location>
        <begin position="60"/>
        <end position="73"/>
    </location>
</feature>
<comment type="caution">
    <text evidence="9">The sequence shown here is derived from an EMBL/GenBank/DDBJ whole genome shotgun (WGS) entry which is preliminary data.</text>
</comment>
<dbReference type="PANTHER" id="PTHR12645">
    <property type="entry name" value="ALR/ERV"/>
    <property type="match status" value="1"/>
</dbReference>
<keyword evidence="3 6" id="KW-0274">FAD</keyword>
<reference evidence="9 10" key="1">
    <citation type="submission" date="2024-09" db="EMBL/GenBank/DDBJ databases">
        <title>Rethinking Asexuality: The Enigmatic Case of Functional Sexual Genes in Lepraria (Stereocaulaceae).</title>
        <authorList>
            <person name="Doellman M."/>
            <person name="Sun Y."/>
            <person name="Barcenas-Pena A."/>
            <person name="Lumbsch H.T."/>
            <person name="Grewe F."/>
        </authorList>
    </citation>
    <scope>NUCLEOTIDE SEQUENCE [LARGE SCALE GENOMIC DNA]</scope>
    <source>
        <strain evidence="9 10">Grewe 0041</strain>
    </source>
</reference>
<evidence type="ECO:0000256" key="3">
    <source>
        <dbReference type="ARBA" id="ARBA00022827"/>
    </source>
</evidence>
<sequence length="195" mass="21658">MDKLFSDTQKKNSKPSTESGEGKSTDGTPKQAVPKGVVLGKDGKPCRSCTSFASWAAMTKKNTSESPQTTAVHPQSIAPPDDCPPDVEALGRSTWTFLHTLSASYPPQASPTQQSEMRQFLGLFSRLYPCWTCAEDFQEWMRSPGNEPRVSSRGEFGRWMCEAHNEVNRKMGKEVFEGSRGEERGRTGWKDGRCD</sequence>
<feature type="region of interest" description="Disordered" evidence="7">
    <location>
        <begin position="172"/>
        <end position="195"/>
    </location>
</feature>
<dbReference type="InterPro" id="IPR039799">
    <property type="entry name" value="ALR/ERV"/>
</dbReference>
<evidence type="ECO:0000259" key="8">
    <source>
        <dbReference type="PROSITE" id="PS51324"/>
    </source>
</evidence>
<dbReference type="Gene3D" id="4.10.320.60">
    <property type="match status" value="1"/>
</dbReference>
<keyword evidence="5" id="KW-1015">Disulfide bond</keyword>
<evidence type="ECO:0000256" key="4">
    <source>
        <dbReference type="ARBA" id="ARBA00023002"/>
    </source>
</evidence>
<dbReference type="Proteomes" id="UP001590951">
    <property type="component" value="Unassembled WGS sequence"/>
</dbReference>